<dbReference type="STRING" id="204669.Acid345_3183"/>
<evidence type="ECO:0000313" key="2">
    <source>
        <dbReference type="Proteomes" id="UP000002432"/>
    </source>
</evidence>
<dbReference type="AlphaFoldDB" id="Q1ILR6"/>
<keyword evidence="2" id="KW-1185">Reference proteome</keyword>
<evidence type="ECO:0000313" key="1">
    <source>
        <dbReference type="EMBL" id="ABF42184.1"/>
    </source>
</evidence>
<sequence>MDERGERREAMTPTEQLALTGIERLTWTLYAEQRFTLGGRREAKARRVFIADVTKAFDCIRSEAKRQGYAVDFGAVDLRLATLHAMQKPCCYCVDLFGLDAFAITFDVPPERDKRGYRMANIVVCCALCESCKGRELSGGEWLDVMAALKAADPDAARAFRVRLAAGTAAVDHRRGGQGTPRRVPAAGNARVAGKV</sequence>
<accession>Q1ILR6</accession>
<organism evidence="1 2">
    <name type="scientific">Koribacter versatilis (strain Ellin345)</name>
    <dbReference type="NCBI Taxonomy" id="204669"/>
    <lineage>
        <taxon>Bacteria</taxon>
        <taxon>Pseudomonadati</taxon>
        <taxon>Acidobacteriota</taxon>
        <taxon>Terriglobia</taxon>
        <taxon>Terriglobales</taxon>
        <taxon>Candidatus Korobacteraceae</taxon>
        <taxon>Candidatus Korobacter</taxon>
    </lineage>
</organism>
<dbReference type="KEGG" id="aba:Acid345_3183"/>
<proteinExistence type="predicted"/>
<reference evidence="1 2" key="1">
    <citation type="journal article" date="2009" name="Appl. Environ. Microbiol.">
        <title>Three genomes from the phylum Acidobacteria provide insight into the lifestyles of these microorganisms in soils.</title>
        <authorList>
            <person name="Ward N.L."/>
            <person name="Challacombe J.F."/>
            <person name="Janssen P.H."/>
            <person name="Henrissat B."/>
            <person name="Coutinho P.M."/>
            <person name="Wu M."/>
            <person name="Xie G."/>
            <person name="Haft D.H."/>
            <person name="Sait M."/>
            <person name="Badger J."/>
            <person name="Barabote R.D."/>
            <person name="Bradley B."/>
            <person name="Brettin T.S."/>
            <person name="Brinkac L.M."/>
            <person name="Bruce D."/>
            <person name="Creasy T."/>
            <person name="Daugherty S.C."/>
            <person name="Davidsen T.M."/>
            <person name="DeBoy R.T."/>
            <person name="Detter J.C."/>
            <person name="Dodson R.J."/>
            <person name="Durkin A.S."/>
            <person name="Ganapathy A."/>
            <person name="Gwinn-Giglio M."/>
            <person name="Han C.S."/>
            <person name="Khouri H."/>
            <person name="Kiss H."/>
            <person name="Kothari S.P."/>
            <person name="Madupu R."/>
            <person name="Nelson K.E."/>
            <person name="Nelson W.C."/>
            <person name="Paulsen I."/>
            <person name="Penn K."/>
            <person name="Ren Q."/>
            <person name="Rosovitz M.J."/>
            <person name="Selengut J.D."/>
            <person name="Shrivastava S."/>
            <person name="Sullivan S.A."/>
            <person name="Tapia R."/>
            <person name="Thompson L.S."/>
            <person name="Watkins K.L."/>
            <person name="Yang Q."/>
            <person name="Yu C."/>
            <person name="Zafar N."/>
            <person name="Zhou L."/>
            <person name="Kuske C.R."/>
        </authorList>
    </citation>
    <scope>NUCLEOTIDE SEQUENCE [LARGE SCALE GENOMIC DNA]</scope>
    <source>
        <strain evidence="1 2">Ellin345</strain>
    </source>
</reference>
<dbReference type="Proteomes" id="UP000002432">
    <property type="component" value="Chromosome"/>
</dbReference>
<name>Q1ILR6_KORVE</name>
<dbReference type="HOGENOM" id="CLU_1388640_0_0_0"/>
<protein>
    <submittedName>
        <fullName evidence="1">Uncharacterized protein</fullName>
    </submittedName>
</protein>
<dbReference type="EnsemblBacteria" id="ABF42184">
    <property type="protein sequence ID" value="ABF42184"/>
    <property type="gene ID" value="Acid345_3183"/>
</dbReference>
<gene>
    <name evidence="1" type="ordered locus">Acid345_3183</name>
</gene>
<dbReference type="EMBL" id="CP000360">
    <property type="protein sequence ID" value="ABF42184.1"/>
    <property type="molecule type" value="Genomic_DNA"/>
</dbReference>